<evidence type="ECO:0000313" key="1">
    <source>
        <dbReference type="EMBL" id="EGN55918.1"/>
    </source>
</evidence>
<proteinExistence type="predicted"/>
<gene>
    <name evidence="1" type="ORF">Premu_0436</name>
</gene>
<dbReference type="Proteomes" id="UP000002772">
    <property type="component" value="Unassembled WGS sequence"/>
</dbReference>
<dbReference type="EMBL" id="GL945017">
    <property type="protein sequence ID" value="EGN55918.1"/>
    <property type="molecule type" value="Genomic_DNA"/>
</dbReference>
<evidence type="ECO:0000313" key="2">
    <source>
        <dbReference type="Proteomes" id="UP000002772"/>
    </source>
</evidence>
<protein>
    <recommendedName>
        <fullName evidence="3">Bacterial alpha-L-rhamnosidase N-terminal domain-containing protein</fullName>
    </recommendedName>
</protein>
<sequence length="311" mass="35115">MRRNADRKDGERRIARSFQWVSAFFVFSFFFLGKATASTPWIFAPQADSLARICFRKAYITKGRPQQATLTITTTGFCKLYVNECKVGTAPYMPLRSDGNQKAVELTFDTTPYMRPDTNVVAVLYSPVGPADTETQIAVRLFGRDHDHAVFCYESDDSWLCRRANSWITPNGEEIVDGRGHDQQWNAATIYDSALWLQAKKGTASSSCAYSGQAVLPAITHITTWYQDSILQNDITAPNGFYGFYRATIREARRGEEICLGPLRYICNGSMDEQAYPQFGAAYTKGITIKGNVKRLTTLEMIEVNRKENYE</sequence>
<accession>F8NBA0</accession>
<organism evidence="1 2">
    <name type="scientific">Hallella multisaccharivorax DSM 17128</name>
    <dbReference type="NCBI Taxonomy" id="688246"/>
    <lineage>
        <taxon>Bacteria</taxon>
        <taxon>Pseudomonadati</taxon>
        <taxon>Bacteroidota</taxon>
        <taxon>Bacteroidia</taxon>
        <taxon>Bacteroidales</taxon>
        <taxon>Prevotellaceae</taxon>
        <taxon>Hallella</taxon>
    </lineage>
</organism>
<keyword evidence="2" id="KW-1185">Reference proteome</keyword>
<dbReference type="AlphaFoldDB" id="F8NBA0"/>
<dbReference type="HOGENOM" id="CLU_936447_0_0_10"/>
<name>F8NBA0_9BACT</name>
<evidence type="ECO:0008006" key="3">
    <source>
        <dbReference type="Google" id="ProtNLM"/>
    </source>
</evidence>
<dbReference type="Gene3D" id="2.60.120.260">
    <property type="entry name" value="Galactose-binding domain-like"/>
    <property type="match status" value="1"/>
</dbReference>
<dbReference type="STRING" id="688246.Premu_0436"/>
<reference evidence="2" key="1">
    <citation type="journal article" date="2011" name="Stand. Genomic Sci.">
        <title>Non-contiguous finished genome sequence of the opportunistic oral pathogen Prevotella multisaccharivorax type strain (PPPA20).</title>
        <authorList>
            <person name="Pati A."/>
            <person name="Gronow S."/>
            <person name="Lu M."/>
            <person name="Lapidus A."/>
            <person name="Nolan M."/>
            <person name="Lucas S."/>
            <person name="Hammon N."/>
            <person name="Deshpande S."/>
            <person name="Cheng J.F."/>
            <person name="Tapia R."/>
            <person name="Han C."/>
            <person name="Goodwin L."/>
            <person name="Pitluck S."/>
            <person name="Liolios K."/>
            <person name="Pagani I."/>
            <person name="Mavromatis K."/>
            <person name="Mikhailova N."/>
            <person name="Huntemann M."/>
            <person name="Chen A."/>
            <person name="Palaniappan K."/>
            <person name="Land M."/>
            <person name="Hauser L."/>
            <person name="Detter J.C."/>
            <person name="Brambilla E.M."/>
            <person name="Rohde M."/>
            <person name="Goker M."/>
            <person name="Woyke T."/>
            <person name="Bristow J."/>
            <person name="Eisen J.A."/>
            <person name="Markowitz V."/>
            <person name="Hugenholtz P."/>
            <person name="Kyrpides N.C."/>
            <person name="Klenk H.P."/>
            <person name="Ivanova N."/>
        </authorList>
    </citation>
    <scope>NUCLEOTIDE SEQUENCE [LARGE SCALE GENOMIC DNA]</scope>
    <source>
        <strain evidence="2">DSM 17128</strain>
    </source>
</reference>